<dbReference type="EMBL" id="CP019699">
    <property type="protein sequence ID" value="AQS56279.1"/>
    <property type="molecule type" value="Genomic_DNA"/>
</dbReference>
<dbReference type="Pfam" id="PF11007">
    <property type="entry name" value="CotJA"/>
    <property type="match status" value="1"/>
</dbReference>
<dbReference type="OrthoDB" id="2376696at2"/>
<proteinExistence type="predicted"/>
<name>A0A1U9K894_9BACL</name>
<dbReference type="RefSeq" id="WP_077720137.1">
    <property type="nucleotide sequence ID" value="NZ_CP019699.1"/>
</dbReference>
<sequence>MFTNYKYWYPYISPFDPCPPRRVKRYVTPPNLYLGFQPPNMPQFKPREALFKGTLWPALFSPYASAYRDRREFCGTRDA</sequence>
<evidence type="ECO:0000313" key="1">
    <source>
        <dbReference type="EMBL" id="AQS56279.1"/>
    </source>
</evidence>
<dbReference type="InterPro" id="IPR020256">
    <property type="entry name" value="Spore_coat_CotJA"/>
</dbReference>
<reference evidence="1 2" key="1">
    <citation type="journal article" date="2015" name="Int. J. Syst. Evol. Microbiol.">
        <title>Novibacillus thermophilus gen. nov., sp. nov., a Gram-staining-negative and moderately thermophilic member of the family Thermoactinomycetaceae.</title>
        <authorList>
            <person name="Yang G."/>
            <person name="Chen J."/>
            <person name="Zhou S."/>
        </authorList>
    </citation>
    <scope>NUCLEOTIDE SEQUENCE [LARGE SCALE GENOMIC DNA]</scope>
    <source>
        <strain evidence="1 2">SG-1</strain>
    </source>
</reference>
<keyword evidence="2" id="KW-1185">Reference proteome</keyword>
<organism evidence="1 2">
    <name type="scientific">Novibacillus thermophilus</name>
    <dbReference type="NCBI Taxonomy" id="1471761"/>
    <lineage>
        <taxon>Bacteria</taxon>
        <taxon>Bacillati</taxon>
        <taxon>Bacillota</taxon>
        <taxon>Bacilli</taxon>
        <taxon>Bacillales</taxon>
        <taxon>Thermoactinomycetaceae</taxon>
        <taxon>Novibacillus</taxon>
    </lineage>
</organism>
<dbReference type="AlphaFoldDB" id="A0A1U9K894"/>
<accession>A0A1U9K894</accession>
<protein>
    <recommendedName>
        <fullName evidence="3">Spore coat protein CotJA</fullName>
    </recommendedName>
</protein>
<dbReference type="Proteomes" id="UP000188603">
    <property type="component" value="Chromosome"/>
</dbReference>
<gene>
    <name evidence="1" type="ORF">B0W44_11390</name>
</gene>
<evidence type="ECO:0000313" key="2">
    <source>
        <dbReference type="Proteomes" id="UP000188603"/>
    </source>
</evidence>
<evidence type="ECO:0008006" key="3">
    <source>
        <dbReference type="Google" id="ProtNLM"/>
    </source>
</evidence>
<dbReference type="STRING" id="1471761.B0W44_11390"/>
<dbReference type="KEGG" id="ntr:B0W44_11390"/>